<dbReference type="GO" id="GO:0051301">
    <property type="term" value="P:cell division"/>
    <property type="evidence" value="ECO:0007669"/>
    <property type="project" value="UniProtKB-KW"/>
</dbReference>
<dbReference type="InterPro" id="IPR036680">
    <property type="entry name" value="SPOR-like_sf"/>
</dbReference>
<comment type="similarity">
    <text evidence="1">Belongs to the RlpA family.</text>
</comment>
<proteinExistence type="inferred from homology"/>
<dbReference type="Gene3D" id="3.30.70.1070">
    <property type="entry name" value="Sporulation related repeat"/>
    <property type="match status" value="1"/>
</dbReference>
<accession>A0ABS5EV31</accession>
<dbReference type="CDD" id="cd22268">
    <property type="entry name" value="DPBB_RlpA-like"/>
    <property type="match status" value="1"/>
</dbReference>
<evidence type="ECO:0000313" key="5">
    <source>
        <dbReference type="Proteomes" id="UP001196870"/>
    </source>
</evidence>
<evidence type="ECO:0000256" key="1">
    <source>
        <dbReference type="HAMAP-Rule" id="MF_02071"/>
    </source>
</evidence>
<keyword evidence="5" id="KW-1185">Reference proteome</keyword>
<feature type="region of interest" description="Disordered" evidence="2">
    <location>
        <begin position="185"/>
        <end position="206"/>
    </location>
</feature>
<evidence type="ECO:0000259" key="3">
    <source>
        <dbReference type="PROSITE" id="PS51724"/>
    </source>
</evidence>
<keyword evidence="4" id="KW-0131">Cell cycle</keyword>
<keyword evidence="4" id="KW-0132">Cell division</keyword>
<dbReference type="InterPro" id="IPR007730">
    <property type="entry name" value="SPOR-like_dom"/>
</dbReference>
<dbReference type="InterPro" id="IPR034718">
    <property type="entry name" value="RlpA"/>
</dbReference>
<keyword evidence="1" id="KW-0456">Lyase</keyword>
<evidence type="ECO:0000256" key="2">
    <source>
        <dbReference type="SAM" id="MobiDB-lite"/>
    </source>
</evidence>
<dbReference type="InterPro" id="IPR009009">
    <property type="entry name" value="RlpA-like_DPBB"/>
</dbReference>
<protein>
    <recommendedName>
        <fullName evidence="1">Endolytic peptidoglycan transglycosylase RlpA</fullName>
        <ecNumber evidence="1">4.2.2.-</ecNumber>
    </recommendedName>
</protein>
<dbReference type="PANTHER" id="PTHR34183">
    <property type="entry name" value="ENDOLYTIC PEPTIDOGLYCAN TRANSGLYCOSYLASE RLPA"/>
    <property type="match status" value="1"/>
</dbReference>
<dbReference type="RefSeq" id="WP_211851745.1">
    <property type="nucleotide sequence ID" value="NZ_JAAGBB010000006.1"/>
</dbReference>
<dbReference type="Gene3D" id="2.40.40.10">
    <property type="entry name" value="RlpA-like domain"/>
    <property type="match status" value="1"/>
</dbReference>
<dbReference type="PANTHER" id="PTHR34183:SF1">
    <property type="entry name" value="ENDOLYTIC PEPTIDOGLYCAN TRANSGLYCOSYLASE RLPA"/>
    <property type="match status" value="1"/>
</dbReference>
<dbReference type="InterPro" id="IPR036908">
    <property type="entry name" value="RlpA-like_sf"/>
</dbReference>
<reference evidence="5" key="1">
    <citation type="journal article" date="2021" name="Syst. Appl. Microbiol.">
        <title>Roseomonas hellenica sp. nov., isolated from roots of wild-growing Alkanna tinctoria.</title>
        <authorList>
            <person name="Rat A."/>
            <person name="Naranjo H.D."/>
            <person name="Lebbe L."/>
            <person name="Cnockaert M."/>
            <person name="Krigas N."/>
            <person name="Grigoriadou K."/>
            <person name="Maloupa E."/>
            <person name="Willems A."/>
        </authorList>
    </citation>
    <scope>NUCLEOTIDE SEQUENCE [LARGE SCALE GENOMIC DNA]</scope>
    <source>
        <strain evidence="5">LMG 31523</strain>
    </source>
</reference>
<dbReference type="Pfam" id="PF03330">
    <property type="entry name" value="DPBB_1"/>
    <property type="match status" value="1"/>
</dbReference>
<dbReference type="SUPFAM" id="SSF110997">
    <property type="entry name" value="Sporulation related repeat"/>
    <property type="match status" value="1"/>
</dbReference>
<gene>
    <name evidence="1" type="primary">rlpA</name>
    <name evidence="4" type="ORF">GXW71_07310</name>
</gene>
<dbReference type="Pfam" id="PF05036">
    <property type="entry name" value="SPOR"/>
    <property type="match status" value="1"/>
</dbReference>
<organism evidence="4 5">
    <name type="scientific">Plastoroseomonas hellenica</name>
    <dbReference type="NCBI Taxonomy" id="2687306"/>
    <lineage>
        <taxon>Bacteria</taxon>
        <taxon>Pseudomonadati</taxon>
        <taxon>Pseudomonadota</taxon>
        <taxon>Alphaproteobacteria</taxon>
        <taxon>Acetobacterales</taxon>
        <taxon>Acetobacteraceae</taxon>
        <taxon>Plastoroseomonas</taxon>
    </lineage>
</organism>
<dbReference type="PROSITE" id="PS51724">
    <property type="entry name" value="SPOR"/>
    <property type="match status" value="1"/>
</dbReference>
<feature type="domain" description="SPOR" evidence="3">
    <location>
        <begin position="235"/>
        <end position="312"/>
    </location>
</feature>
<dbReference type="HAMAP" id="MF_02071">
    <property type="entry name" value="RlpA"/>
    <property type="match status" value="1"/>
</dbReference>
<evidence type="ECO:0000313" key="4">
    <source>
        <dbReference type="EMBL" id="MBR0664160.1"/>
    </source>
</evidence>
<dbReference type="Proteomes" id="UP001196870">
    <property type="component" value="Unassembled WGS sequence"/>
</dbReference>
<comment type="caution">
    <text evidence="4">The sequence shown here is derived from an EMBL/GenBank/DDBJ whole genome shotgun (WGS) entry which is preliminary data.</text>
</comment>
<name>A0ABS5EV31_9PROT</name>
<comment type="function">
    <text evidence="1">Lytic transglycosylase with a strong preference for naked glycan strands that lack stem peptides.</text>
</comment>
<dbReference type="EC" id="4.2.2.-" evidence="1"/>
<keyword evidence="1" id="KW-0961">Cell wall biogenesis/degradation</keyword>
<dbReference type="EMBL" id="JAAGBB010000006">
    <property type="protein sequence ID" value="MBR0664160.1"/>
    <property type="molecule type" value="Genomic_DNA"/>
</dbReference>
<sequence length="312" mass="32936">MSASDDRRVKPEGLNRPRRNRRLGAALLLAPLLLAGCFGPTPQPRYLVGQPYRLGGVWSYPAENFALAETGIAQALRDTSSRLTANGERWEAGRPMAAHRTLQLPAVIRVTNLENGREMLLRVNDRGPERMGRILGLSPRAAELLGVPAGGTAQIRIAVDSEFSRRLANRVAGRQVEAVPVEAAPRAAVSSESLAPPPGARTTGQDVAVRAEGPAAEAAVALPDVSIPDAVARGAAQPGLLVIEAGTFSLRGAAEQQRARLAALGAEIESRGRGTAQTFRVRIGPLQSLGQADRTLERALASGVSEAAIRVE</sequence>